<dbReference type="Pfam" id="PF00294">
    <property type="entry name" value="PfkB"/>
    <property type="match status" value="1"/>
</dbReference>
<dbReference type="PROSITE" id="PS00583">
    <property type="entry name" value="PFKB_KINASES_1"/>
    <property type="match status" value="1"/>
</dbReference>
<name>A0ABM9B0G5_9BACT</name>
<dbReference type="EMBL" id="CAKLPZ010000001">
    <property type="protein sequence ID" value="CAH1000525.1"/>
    <property type="molecule type" value="Genomic_DNA"/>
</dbReference>
<sequence length="343" mass="36489">MPLSRGSSTSPVPRYSPSTRVPALPDFAALRVLVVGDVMIDRYLTGRVDRISPEAPVPVVRWQQQEDRLGGAANVALNVKALGAWAAVAGAVGTDPNAASLHDLLVATGLPGHFIVADPDRPTTVKTRVISQEQQLLRVDQESTEQLPNHIAAQLVTAIAQRADEGGLSALILQDYNKGVLSPTGIAELLQLAGRHGILTAVDPKADNFWNYRGVDLFKPNLREVQQQLDFAVRPRLDDLDRAAAVLFGRLQCKQVMITLSQHGIYTHDGSTSAIHPTPARRIADVSGAGDTVISVAACALASGMSVGMAAQLANVAGAQVIARPGVVAVELNELRQEWARLG</sequence>
<accession>A0ABM9B0G5</accession>
<dbReference type="PANTHER" id="PTHR46969:SF1">
    <property type="entry name" value="BIFUNCTIONAL PROTEIN HLDE"/>
    <property type="match status" value="1"/>
</dbReference>
<evidence type="ECO:0000256" key="2">
    <source>
        <dbReference type="ARBA" id="ARBA00022777"/>
    </source>
</evidence>
<keyword evidence="1" id="KW-0808">Transferase</keyword>
<evidence type="ECO:0000256" key="1">
    <source>
        <dbReference type="ARBA" id="ARBA00022679"/>
    </source>
</evidence>
<keyword evidence="5" id="KW-1185">Reference proteome</keyword>
<dbReference type="Proteomes" id="UP000837803">
    <property type="component" value="Unassembled WGS sequence"/>
</dbReference>
<evidence type="ECO:0000259" key="3">
    <source>
        <dbReference type="Pfam" id="PF00294"/>
    </source>
</evidence>
<keyword evidence="2" id="KW-0418">Kinase</keyword>
<dbReference type="SUPFAM" id="SSF53613">
    <property type="entry name" value="Ribokinase-like"/>
    <property type="match status" value="1"/>
</dbReference>
<dbReference type="CDD" id="cd01172">
    <property type="entry name" value="RfaE_like"/>
    <property type="match status" value="1"/>
</dbReference>
<organism evidence="4 5">
    <name type="scientific">Neolewinella maritima</name>
    <dbReference type="NCBI Taxonomy" id="1383882"/>
    <lineage>
        <taxon>Bacteria</taxon>
        <taxon>Pseudomonadati</taxon>
        <taxon>Bacteroidota</taxon>
        <taxon>Saprospiria</taxon>
        <taxon>Saprospirales</taxon>
        <taxon>Lewinellaceae</taxon>
        <taxon>Neolewinella</taxon>
    </lineage>
</organism>
<gene>
    <name evidence="4" type="primary">hldE_2</name>
    <name evidence="4" type="ORF">LEM8419_01678</name>
</gene>
<dbReference type="PANTHER" id="PTHR46969">
    <property type="entry name" value="BIFUNCTIONAL PROTEIN HLDE"/>
    <property type="match status" value="1"/>
</dbReference>
<dbReference type="Gene3D" id="3.40.1190.20">
    <property type="match status" value="1"/>
</dbReference>
<evidence type="ECO:0000313" key="5">
    <source>
        <dbReference type="Proteomes" id="UP000837803"/>
    </source>
</evidence>
<reference evidence="4" key="1">
    <citation type="submission" date="2021-12" db="EMBL/GenBank/DDBJ databases">
        <authorList>
            <person name="Rodrigo-Torres L."/>
            <person name="Arahal R. D."/>
            <person name="Lucena T."/>
        </authorList>
    </citation>
    <scope>NUCLEOTIDE SEQUENCE</scope>
    <source>
        <strain evidence="4">CECT 8419</strain>
    </source>
</reference>
<proteinExistence type="predicted"/>
<dbReference type="InterPro" id="IPR029056">
    <property type="entry name" value="Ribokinase-like"/>
</dbReference>
<feature type="domain" description="Carbohydrate kinase PfkB" evidence="3">
    <location>
        <begin position="31"/>
        <end position="328"/>
    </location>
</feature>
<comment type="caution">
    <text evidence="4">The sequence shown here is derived from an EMBL/GenBank/DDBJ whole genome shotgun (WGS) entry which is preliminary data.</text>
</comment>
<evidence type="ECO:0000313" key="4">
    <source>
        <dbReference type="EMBL" id="CAH1000525.1"/>
    </source>
</evidence>
<dbReference type="InterPro" id="IPR011611">
    <property type="entry name" value="PfkB_dom"/>
</dbReference>
<dbReference type="InterPro" id="IPR002173">
    <property type="entry name" value="Carboh/pur_kinase_PfkB_CS"/>
</dbReference>
<dbReference type="InterPro" id="IPR011913">
    <property type="entry name" value="RfaE_dom_I"/>
</dbReference>
<protein>
    <submittedName>
        <fullName evidence="4">Bifunctional protein HldE</fullName>
    </submittedName>
</protein>